<reference evidence="2" key="2">
    <citation type="journal article" date="2015" name="Data Brief">
        <title>Shoot transcriptome of the giant reed, Arundo donax.</title>
        <authorList>
            <person name="Barrero R.A."/>
            <person name="Guerrero F.D."/>
            <person name="Moolhuijzen P."/>
            <person name="Goolsby J.A."/>
            <person name="Tidwell J."/>
            <person name="Bellgard S.E."/>
            <person name="Bellgard M.I."/>
        </authorList>
    </citation>
    <scope>NUCLEOTIDE SEQUENCE</scope>
    <source>
        <tissue evidence="2">Shoot tissue taken approximately 20 cm above the soil surface</tissue>
    </source>
</reference>
<reference evidence="2" key="1">
    <citation type="submission" date="2014-09" db="EMBL/GenBank/DDBJ databases">
        <authorList>
            <person name="Magalhaes I.L.F."/>
            <person name="Oliveira U."/>
            <person name="Santos F.R."/>
            <person name="Vidigal T.H.D.A."/>
            <person name="Brescovit A.D."/>
            <person name="Santos A.J."/>
        </authorList>
    </citation>
    <scope>NUCLEOTIDE SEQUENCE</scope>
    <source>
        <tissue evidence="2">Shoot tissue taken approximately 20 cm above the soil surface</tissue>
    </source>
</reference>
<protein>
    <submittedName>
        <fullName evidence="2">Uncharacterized protein</fullName>
    </submittedName>
</protein>
<proteinExistence type="predicted"/>
<evidence type="ECO:0000313" key="2">
    <source>
        <dbReference type="EMBL" id="JAD69576.1"/>
    </source>
</evidence>
<feature type="region of interest" description="Disordered" evidence="1">
    <location>
        <begin position="1"/>
        <end position="23"/>
    </location>
</feature>
<dbReference type="EMBL" id="GBRH01228319">
    <property type="protein sequence ID" value="JAD69576.1"/>
    <property type="molecule type" value="Transcribed_RNA"/>
</dbReference>
<evidence type="ECO:0000256" key="1">
    <source>
        <dbReference type="SAM" id="MobiDB-lite"/>
    </source>
</evidence>
<sequence>MTVISLSPPLSRSRTRCGSRSSL</sequence>
<accession>A0A0A9C1Z8</accession>
<dbReference type="AlphaFoldDB" id="A0A0A9C1Z8"/>
<name>A0A0A9C1Z8_ARUDO</name>
<organism evidence="2">
    <name type="scientific">Arundo donax</name>
    <name type="common">Giant reed</name>
    <name type="synonym">Donax arundinaceus</name>
    <dbReference type="NCBI Taxonomy" id="35708"/>
    <lineage>
        <taxon>Eukaryota</taxon>
        <taxon>Viridiplantae</taxon>
        <taxon>Streptophyta</taxon>
        <taxon>Embryophyta</taxon>
        <taxon>Tracheophyta</taxon>
        <taxon>Spermatophyta</taxon>
        <taxon>Magnoliopsida</taxon>
        <taxon>Liliopsida</taxon>
        <taxon>Poales</taxon>
        <taxon>Poaceae</taxon>
        <taxon>PACMAD clade</taxon>
        <taxon>Arundinoideae</taxon>
        <taxon>Arundineae</taxon>
        <taxon>Arundo</taxon>
    </lineage>
</organism>